<feature type="region of interest" description="Disordered" evidence="10">
    <location>
        <begin position="444"/>
        <end position="467"/>
    </location>
</feature>
<evidence type="ECO:0000256" key="10">
    <source>
        <dbReference type="SAM" id="MobiDB-lite"/>
    </source>
</evidence>
<evidence type="ECO:0000256" key="1">
    <source>
        <dbReference type="ARBA" id="ARBA00004279"/>
    </source>
</evidence>
<evidence type="ECO:0000256" key="7">
    <source>
        <dbReference type="ARBA" id="ARBA00023054"/>
    </source>
</evidence>
<evidence type="ECO:0000256" key="2">
    <source>
        <dbReference type="ARBA" id="ARBA00004496"/>
    </source>
</evidence>
<protein>
    <recommendedName>
        <fullName evidence="9">Palmdelphin</fullName>
    </recommendedName>
</protein>
<name>A0AAW0QDY7_9GOBI</name>
<comment type="subcellular location">
    <subcellularLocation>
        <location evidence="1">Cell projection</location>
        <location evidence="1">Dendrite</location>
    </subcellularLocation>
    <subcellularLocation>
        <location evidence="3">Cell projection</location>
        <location evidence="3">Dendritic spine</location>
    </subcellularLocation>
    <subcellularLocation>
        <location evidence="2">Cytoplasm</location>
    </subcellularLocation>
</comment>
<dbReference type="InterPro" id="IPR004965">
    <property type="entry name" value="Paralemmin"/>
</dbReference>
<dbReference type="GO" id="GO:0016020">
    <property type="term" value="C:membrane"/>
    <property type="evidence" value="ECO:0007669"/>
    <property type="project" value="InterPro"/>
</dbReference>
<comment type="similarity">
    <text evidence="4">Belongs to the paralemmin family.</text>
</comment>
<feature type="region of interest" description="Disordered" evidence="10">
    <location>
        <begin position="33"/>
        <end position="54"/>
    </location>
</feature>
<evidence type="ECO:0000256" key="8">
    <source>
        <dbReference type="ARBA" id="ARBA00023273"/>
    </source>
</evidence>
<feature type="compositionally biased region" description="Basic and acidic residues" evidence="10">
    <location>
        <begin position="444"/>
        <end position="459"/>
    </location>
</feature>
<feature type="region of interest" description="Disordered" evidence="10">
    <location>
        <begin position="336"/>
        <end position="360"/>
    </location>
</feature>
<sequence length="481" mass="54296">MSVGCVGVCCVEMWVRGCRWGPHSLLLFPGHQLQTEPRPEPRARPELRTDPRPRPPNCCIMKTYCIDSLLPATNIYRMEKDIEALEREEAIVSKNESFILEQLRVVEKSTQDIIKEAHDTFIPVNPPPVATVTPDSPTNDPVRPDTPPRKTLFAMEINVNKNLRTGESSVLSTSSIQPEDLHRHSGHKVYDDGRKCVYALGSLEGSDDQSSVSELSASEVEQLLKSATEHRRRNQHGNGHACYCRNRHPEHPRGPYDQEEVCCRVHHCQSINQQHQRRDIQRGTSFKLPVNHQRYTSKQLRRHQSFHSSGYSSQNDLINNNSFICNRGDRCPSLKPHDPEVSCNQGNRRPSPRYTPASHIPLSDYISAGEEEEEEAELMYNSPAPSPVFADDTPYTILSAMESGQPITAVFMGFQPAHDDCGRGQEFEGVMKAELVVIDDDYGKKEEDKKQEEGGAKERRAGRRVGAGIRKLQEKHCCTLS</sequence>
<dbReference type="Proteomes" id="UP001460270">
    <property type="component" value="Unassembled WGS sequence"/>
</dbReference>
<keyword evidence="7" id="KW-0175">Coiled coil</keyword>
<dbReference type="PANTHER" id="PTHR46881">
    <property type="entry name" value="PALMDELPHIN"/>
    <property type="match status" value="1"/>
</dbReference>
<organism evidence="11 12">
    <name type="scientific">Mugilogobius chulae</name>
    <name type="common">yellowstripe goby</name>
    <dbReference type="NCBI Taxonomy" id="88201"/>
    <lineage>
        <taxon>Eukaryota</taxon>
        <taxon>Metazoa</taxon>
        <taxon>Chordata</taxon>
        <taxon>Craniata</taxon>
        <taxon>Vertebrata</taxon>
        <taxon>Euteleostomi</taxon>
        <taxon>Actinopterygii</taxon>
        <taxon>Neopterygii</taxon>
        <taxon>Teleostei</taxon>
        <taxon>Neoteleostei</taxon>
        <taxon>Acanthomorphata</taxon>
        <taxon>Gobiaria</taxon>
        <taxon>Gobiiformes</taxon>
        <taxon>Gobioidei</taxon>
        <taxon>Gobiidae</taxon>
        <taxon>Gobionellinae</taxon>
        <taxon>Mugilogobius</taxon>
    </lineage>
</organism>
<accession>A0AAW0QDY7</accession>
<dbReference type="GO" id="GO:0008360">
    <property type="term" value="P:regulation of cell shape"/>
    <property type="evidence" value="ECO:0007669"/>
    <property type="project" value="InterPro"/>
</dbReference>
<evidence type="ECO:0000256" key="6">
    <source>
        <dbReference type="ARBA" id="ARBA00023018"/>
    </source>
</evidence>
<keyword evidence="6" id="KW-0770">Synapse</keyword>
<evidence type="ECO:0000313" key="12">
    <source>
        <dbReference type="Proteomes" id="UP001460270"/>
    </source>
</evidence>
<dbReference type="AlphaFoldDB" id="A0AAW0QDY7"/>
<evidence type="ECO:0000313" key="11">
    <source>
        <dbReference type="EMBL" id="KAK7944599.1"/>
    </source>
</evidence>
<keyword evidence="8" id="KW-0966">Cell projection</keyword>
<evidence type="ECO:0000256" key="3">
    <source>
        <dbReference type="ARBA" id="ARBA00004552"/>
    </source>
</evidence>
<reference evidence="12" key="1">
    <citation type="submission" date="2024-04" db="EMBL/GenBank/DDBJ databases">
        <title>Salinicola lusitanus LLJ914,a marine bacterium isolated from the Okinawa Trough.</title>
        <authorList>
            <person name="Li J."/>
        </authorList>
    </citation>
    <scope>NUCLEOTIDE SEQUENCE [LARGE SCALE GENOMIC DNA]</scope>
</reference>
<feature type="compositionally biased region" description="Basic and acidic residues" evidence="10">
    <location>
        <begin position="37"/>
        <end position="53"/>
    </location>
</feature>
<dbReference type="EMBL" id="JBBPFD010000001">
    <property type="protein sequence ID" value="KAK7944599.1"/>
    <property type="molecule type" value="Genomic_DNA"/>
</dbReference>
<evidence type="ECO:0000256" key="4">
    <source>
        <dbReference type="ARBA" id="ARBA00005756"/>
    </source>
</evidence>
<dbReference type="GO" id="GO:0043197">
    <property type="term" value="C:dendritic spine"/>
    <property type="evidence" value="ECO:0007669"/>
    <property type="project" value="UniProtKB-SubCell"/>
</dbReference>
<dbReference type="GO" id="GO:0005737">
    <property type="term" value="C:cytoplasm"/>
    <property type="evidence" value="ECO:0007669"/>
    <property type="project" value="UniProtKB-SubCell"/>
</dbReference>
<gene>
    <name evidence="11" type="ORF">WMY93_000327</name>
</gene>
<feature type="region of interest" description="Disordered" evidence="10">
    <location>
        <begin position="125"/>
        <end position="148"/>
    </location>
</feature>
<dbReference type="PANTHER" id="PTHR46881:SF1">
    <property type="entry name" value="PALMDELPHIN"/>
    <property type="match status" value="1"/>
</dbReference>
<dbReference type="Pfam" id="PF03285">
    <property type="entry name" value="Paralemmin"/>
    <property type="match status" value="1"/>
</dbReference>
<keyword evidence="12" id="KW-1185">Reference proteome</keyword>
<keyword evidence="5" id="KW-0963">Cytoplasm</keyword>
<comment type="caution">
    <text evidence="11">The sequence shown here is derived from an EMBL/GenBank/DDBJ whole genome shotgun (WGS) entry which is preliminary data.</text>
</comment>
<proteinExistence type="inferred from homology"/>
<evidence type="ECO:0000256" key="5">
    <source>
        <dbReference type="ARBA" id="ARBA00022490"/>
    </source>
</evidence>
<evidence type="ECO:0000256" key="9">
    <source>
        <dbReference type="ARBA" id="ARBA00040857"/>
    </source>
</evidence>